<dbReference type="AlphaFoldDB" id="A0A5B7E5C0"/>
<sequence length="149" mass="15321">MRGEMVSWEETGKVREIRHYVWPSVGRHGGLALVSLGLCAGEPRPAGGGHARAGGAAPPAAPTPQVGHVVAAGTLKGEAAAARARTSRCGSKAGRRHGGTRRQCLPAFGGRVPSRGAGRWPAGRHLGTPHAAPPAWPAHRRRPGPPTTA</sequence>
<keyword evidence="3" id="KW-1185">Reference proteome</keyword>
<dbReference type="EMBL" id="VSRR010001834">
    <property type="protein sequence ID" value="MPC27974.1"/>
    <property type="molecule type" value="Genomic_DNA"/>
</dbReference>
<reference evidence="2 3" key="1">
    <citation type="submission" date="2019-05" db="EMBL/GenBank/DDBJ databases">
        <title>Another draft genome of Portunus trituberculatus and its Hox gene families provides insights of decapod evolution.</title>
        <authorList>
            <person name="Jeong J.-H."/>
            <person name="Song I."/>
            <person name="Kim S."/>
            <person name="Choi T."/>
            <person name="Kim D."/>
            <person name="Ryu S."/>
            <person name="Kim W."/>
        </authorList>
    </citation>
    <scope>NUCLEOTIDE SEQUENCE [LARGE SCALE GENOMIC DNA]</scope>
    <source>
        <tissue evidence="2">Muscle</tissue>
    </source>
</reference>
<organism evidence="2 3">
    <name type="scientific">Portunus trituberculatus</name>
    <name type="common">Swimming crab</name>
    <name type="synonym">Neptunus trituberculatus</name>
    <dbReference type="NCBI Taxonomy" id="210409"/>
    <lineage>
        <taxon>Eukaryota</taxon>
        <taxon>Metazoa</taxon>
        <taxon>Ecdysozoa</taxon>
        <taxon>Arthropoda</taxon>
        <taxon>Crustacea</taxon>
        <taxon>Multicrustacea</taxon>
        <taxon>Malacostraca</taxon>
        <taxon>Eumalacostraca</taxon>
        <taxon>Eucarida</taxon>
        <taxon>Decapoda</taxon>
        <taxon>Pleocyemata</taxon>
        <taxon>Brachyura</taxon>
        <taxon>Eubrachyura</taxon>
        <taxon>Portunoidea</taxon>
        <taxon>Portunidae</taxon>
        <taxon>Portuninae</taxon>
        <taxon>Portunus</taxon>
    </lineage>
</organism>
<feature type="region of interest" description="Disordered" evidence="1">
    <location>
        <begin position="44"/>
        <end position="64"/>
    </location>
</feature>
<name>A0A5B7E5C0_PORTR</name>
<proteinExistence type="predicted"/>
<protein>
    <submittedName>
        <fullName evidence="2">Uncharacterized protein</fullName>
    </submittedName>
</protein>
<comment type="caution">
    <text evidence="2">The sequence shown here is derived from an EMBL/GenBank/DDBJ whole genome shotgun (WGS) entry which is preliminary data.</text>
</comment>
<gene>
    <name evidence="2" type="ORF">E2C01_021167</name>
</gene>
<evidence type="ECO:0000256" key="1">
    <source>
        <dbReference type="SAM" id="MobiDB-lite"/>
    </source>
</evidence>
<evidence type="ECO:0000313" key="2">
    <source>
        <dbReference type="EMBL" id="MPC27974.1"/>
    </source>
</evidence>
<accession>A0A5B7E5C0</accession>
<evidence type="ECO:0000313" key="3">
    <source>
        <dbReference type="Proteomes" id="UP000324222"/>
    </source>
</evidence>
<dbReference type="Proteomes" id="UP000324222">
    <property type="component" value="Unassembled WGS sequence"/>
</dbReference>
<feature type="region of interest" description="Disordered" evidence="1">
    <location>
        <begin position="85"/>
        <end position="149"/>
    </location>
</feature>